<dbReference type="EMBL" id="HACG01022534">
    <property type="protein sequence ID" value="CEK69399.1"/>
    <property type="molecule type" value="Transcribed_RNA"/>
</dbReference>
<proteinExistence type="predicted"/>
<gene>
    <name evidence="2" type="primary">ORF70107</name>
</gene>
<protein>
    <submittedName>
        <fullName evidence="2">Uncharacterized protein</fullName>
    </submittedName>
</protein>
<dbReference type="AlphaFoldDB" id="A0A0B6ZL87"/>
<accession>A0A0B6ZL87</accession>
<feature type="non-terminal residue" evidence="2">
    <location>
        <position position="1"/>
    </location>
</feature>
<feature type="non-terminal residue" evidence="2">
    <location>
        <position position="75"/>
    </location>
</feature>
<name>A0A0B6ZL87_9EUPU</name>
<sequence length="75" mass="8690">KHEAFLIYKMTQRAGEDHHGRRHTSKEEKRKIRIQEVADDLSMTAVEYIGPMREIQKDCLGGKPLKSEKARLNGK</sequence>
<evidence type="ECO:0000313" key="2">
    <source>
        <dbReference type="EMBL" id="CEK69399.1"/>
    </source>
</evidence>
<reference evidence="2" key="1">
    <citation type="submission" date="2014-12" db="EMBL/GenBank/DDBJ databases">
        <title>Insight into the proteome of Arion vulgaris.</title>
        <authorList>
            <person name="Aradska J."/>
            <person name="Bulat T."/>
            <person name="Smidak R."/>
            <person name="Sarate P."/>
            <person name="Gangsoo J."/>
            <person name="Sialana F."/>
            <person name="Bilban M."/>
            <person name="Lubec G."/>
        </authorList>
    </citation>
    <scope>NUCLEOTIDE SEQUENCE</scope>
    <source>
        <tissue evidence="2">Skin</tissue>
    </source>
</reference>
<organism evidence="2">
    <name type="scientific">Arion vulgaris</name>
    <dbReference type="NCBI Taxonomy" id="1028688"/>
    <lineage>
        <taxon>Eukaryota</taxon>
        <taxon>Metazoa</taxon>
        <taxon>Spiralia</taxon>
        <taxon>Lophotrochozoa</taxon>
        <taxon>Mollusca</taxon>
        <taxon>Gastropoda</taxon>
        <taxon>Heterobranchia</taxon>
        <taxon>Euthyneura</taxon>
        <taxon>Panpulmonata</taxon>
        <taxon>Eupulmonata</taxon>
        <taxon>Stylommatophora</taxon>
        <taxon>Helicina</taxon>
        <taxon>Arionoidea</taxon>
        <taxon>Arionidae</taxon>
        <taxon>Arion</taxon>
    </lineage>
</organism>
<feature type="compositionally biased region" description="Basic and acidic residues" evidence="1">
    <location>
        <begin position="14"/>
        <end position="31"/>
    </location>
</feature>
<evidence type="ECO:0000256" key="1">
    <source>
        <dbReference type="SAM" id="MobiDB-lite"/>
    </source>
</evidence>
<feature type="region of interest" description="Disordered" evidence="1">
    <location>
        <begin position="12"/>
        <end position="31"/>
    </location>
</feature>